<dbReference type="EMBL" id="CP080764">
    <property type="protein sequence ID" value="QYY43997.1"/>
    <property type="molecule type" value="Genomic_DNA"/>
</dbReference>
<evidence type="ECO:0000313" key="4">
    <source>
        <dbReference type="Proteomes" id="UP000826616"/>
    </source>
</evidence>
<evidence type="ECO:0000313" key="3">
    <source>
        <dbReference type="Proteomes" id="UP000198956"/>
    </source>
</evidence>
<dbReference type="GeneID" id="97141190"/>
<keyword evidence="4" id="KW-1185">Reference proteome</keyword>
<reference evidence="2 3" key="1">
    <citation type="submission" date="2016-10" db="EMBL/GenBank/DDBJ databases">
        <authorList>
            <person name="de Groot N.N."/>
        </authorList>
    </citation>
    <scope>NUCLEOTIDE SEQUENCE [LARGE SCALE GENOMIC DNA]</scope>
    <source>
        <strain evidence="2 3">L 420-91</strain>
    </source>
</reference>
<dbReference type="Proteomes" id="UP000198956">
    <property type="component" value="Unassembled WGS sequence"/>
</dbReference>
<dbReference type="EMBL" id="FNDE01000055">
    <property type="protein sequence ID" value="SDH76633.1"/>
    <property type="molecule type" value="Genomic_DNA"/>
</dbReference>
<dbReference type="AlphaFoldDB" id="A0A1G8F3B2"/>
<dbReference type="PANTHER" id="PTHR13774">
    <property type="entry name" value="PHENAZINE BIOSYNTHESIS PROTEIN"/>
    <property type="match status" value="1"/>
</dbReference>
<dbReference type="GO" id="GO:0005737">
    <property type="term" value="C:cytoplasm"/>
    <property type="evidence" value="ECO:0007669"/>
    <property type="project" value="TreeGrafter"/>
</dbReference>
<dbReference type="Gene3D" id="3.10.310.10">
    <property type="entry name" value="Diaminopimelate Epimerase, Chain A, domain 1"/>
    <property type="match status" value="2"/>
</dbReference>
<sequence>MESQLFKVFTQDPKHGNSAAVILAEELSEKEMQSLATQINTVITVFVLPSHLADARFRFFSISSELPFCGHGILAAADYYMKVTGHQQIKVETQASVVTISRNSKGTIHFETTGVSIIDCSFDQKEVLSFLGINEDLIHKDLPFCIASIGSPKLFVPIKKLVTVQSITPDFEAISEWSSKMKVNGVYVYTFETQHSDSSLHARSFNPLFGVKEDAATGVAAGALAGVLVQAGYFHSTLIVEQGYNLGQESKIFVEVGDVIKLGGFVTQIGKVEV</sequence>
<dbReference type="RefSeq" id="WP_057899160.1">
    <property type="nucleotide sequence ID" value="NZ_CP080764.1"/>
</dbReference>
<dbReference type="SUPFAM" id="SSF54506">
    <property type="entry name" value="Diaminopimelate epimerase-like"/>
    <property type="match status" value="1"/>
</dbReference>
<protein>
    <submittedName>
        <fullName evidence="2">Phenazine biosynthesis protein PhzF family</fullName>
    </submittedName>
    <submittedName>
        <fullName evidence="1">PhzF family phenazine biosynthesis protein</fullName>
    </submittedName>
</protein>
<dbReference type="NCBIfam" id="TIGR00654">
    <property type="entry name" value="PhzF_family"/>
    <property type="match status" value="1"/>
</dbReference>
<accession>A0A1G8F3B2</accession>
<dbReference type="InterPro" id="IPR003719">
    <property type="entry name" value="Phenazine_PhzF-like"/>
</dbReference>
<gene>
    <name evidence="1" type="ORF">K3F53_07385</name>
    <name evidence="2" type="ORF">SAMN04489735_10559</name>
</gene>
<dbReference type="Proteomes" id="UP000826616">
    <property type="component" value="Chromosome"/>
</dbReference>
<name>A0A1G8F3B2_ANETH</name>
<organism evidence="2 3">
    <name type="scientific">Aneurinibacillus thermoaerophilus</name>
    <dbReference type="NCBI Taxonomy" id="143495"/>
    <lineage>
        <taxon>Bacteria</taxon>
        <taxon>Bacillati</taxon>
        <taxon>Bacillota</taxon>
        <taxon>Bacilli</taxon>
        <taxon>Bacillales</taxon>
        <taxon>Paenibacillaceae</taxon>
        <taxon>Aneurinibacillus group</taxon>
        <taxon>Aneurinibacillus</taxon>
    </lineage>
</organism>
<evidence type="ECO:0000313" key="1">
    <source>
        <dbReference type="EMBL" id="QYY43997.1"/>
    </source>
</evidence>
<dbReference type="PIRSF" id="PIRSF016184">
    <property type="entry name" value="PhzC_PhzF"/>
    <property type="match status" value="1"/>
</dbReference>
<dbReference type="Pfam" id="PF02567">
    <property type="entry name" value="PhzC-PhzF"/>
    <property type="match status" value="1"/>
</dbReference>
<dbReference type="GO" id="GO:0016853">
    <property type="term" value="F:isomerase activity"/>
    <property type="evidence" value="ECO:0007669"/>
    <property type="project" value="TreeGrafter"/>
</dbReference>
<reference evidence="1 4" key="2">
    <citation type="submission" date="2021-08" db="EMBL/GenBank/DDBJ databases">
        <title>Complete genome sequence of the strain Aneurinibacillus thermoaerophilus CCM 8960.</title>
        <authorList>
            <person name="Musilova J."/>
            <person name="Kourilova X."/>
            <person name="Pernicova I."/>
            <person name="Bezdicek M."/>
            <person name="Lengerova M."/>
            <person name="Obruca S."/>
            <person name="Sedlar K."/>
        </authorList>
    </citation>
    <scope>NUCLEOTIDE SEQUENCE [LARGE SCALE GENOMIC DNA]</scope>
    <source>
        <strain evidence="1 4">CCM 8960</strain>
    </source>
</reference>
<dbReference type="OrthoDB" id="9788221at2"/>
<evidence type="ECO:0000313" key="2">
    <source>
        <dbReference type="EMBL" id="SDH76633.1"/>
    </source>
</evidence>
<proteinExistence type="predicted"/>